<keyword evidence="4" id="KW-1185">Reference proteome</keyword>
<accession>A0A5D2Y0E3</accession>
<sequence length="138" mass="15503">MGYFKQQQQQQQQQTLLLILALAFAIAITPALSVVGWDERHMPDPRVCWAQINKANGCEHEIYASLVKKKIKLSYGCCEAVQGMSSKCKNWMFNHGRFSPEFGDQIKGYCATLGVTLPPSYRIYYPDKTPPGHIGYGG</sequence>
<proteinExistence type="predicted"/>
<dbReference type="GO" id="GO:0031982">
    <property type="term" value="C:vesicle"/>
    <property type="evidence" value="ECO:0007669"/>
    <property type="project" value="TreeGrafter"/>
</dbReference>
<name>A0A5D2Y0E3_GOSMU</name>
<organism evidence="3 4">
    <name type="scientific">Gossypium mustelinum</name>
    <name type="common">Cotton</name>
    <name type="synonym">Gossypium caicoense</name>
    <dbReference type="NCBI Taxonomy" id="34275"/>
    <lineage>
        <taxon>Eukaryota</taxon>
        <taxon>Viridiplantae</taxon>
        <taxon>Streptophyta</taxon>
        <taxon>Embryophyta</taxon>
        <taxon>Tracheophyta</taxon>
        <taxon>Spermatophyta</taxon>
        <taxon>Magnoliopsida</taxon>
        <taxon>eudicotyledons</taxon>
        <taxon>Gunneridae</taxon>
        <taxon>Pentapetalae</taxon>
        <taxon>rosids</taxon>
        <taxon>malvids</taxon>
        <taxon>Malvales</taxon>
        <taxon>Malvaceae</taxon>
        <taxon>Malvoideae</taxon>
        <taxon>Gossypium</taxon>
    </lineage>
</organism>
<dbReference type="PANTHER" id="PTHR31181">
    <property type="entry name" value="EGG CELL-SECRETED PROTEIN 1.4"/>
    <property type="match status" value="1"/>
</dbReference>
<reference evidence="3 4" key="1">
    <citation type="submission" date="2019-07" db="EMBL/GenBank/DDBJ databases">
        <title>WGS assembly of Gossypium mustelinum.</title>
        <authorList>
            <person name="Chen Z.J."/>
            <person name="Sreedasyam A."/>
            <person name="Ando A."/>
            <person name="Song Q."/>
            <person name="De L."/>
            <person name="Hulse-Kemp A."/>
            <person name="Ding M."/>
            <person name="Ye W."/>
            <person name="Kirkbride R."/>
            <person name="Jenkins J."/>
            <person name="Plott C."/>
            <person name="Lovell J."/>
            <person name="Lin Y.-M."/>
            <person name="Vaughn R."/>
            <person name="Liu B."/>
            <person name="Li W."/>
            <person name="Simpson S."/>
            <person name="Scheffler B."/>
            <person name="Saski C."/>
            <person name="Grover C."/>
            <person name="Hu G."/>
            <person name="Conover J."/>
            <person name="Carlson J."/>
            <person name="Shu S."/>
            <person name="Boston L."/>
            <person name="Williams M."/>
            <person name="Peterson D."/>
            <person name="Mcgee K."/>
            <person name="Jones D."/>
            <person name="Wendel J."/>
            <person name="Stelly D."/>
            <person name="Grimwood J."/>
            <person name="Schmutz J."/>
        </authorList>
    </citation>
    <scope>NUCLEOTIDE SEQUENCE [LARGE SCALE GENOMIC DNA]</scope>
    <source>
        <strain evidence="3">1408120.09</strain>
    </source>
</reference>
<protein>
    <recommendedName>
        <fullName evidence="2">Prolamin-like domain-containing protein</fullName>
    </recommendedName>
</protein>
<dbReference type="Pfam" id="PF05617">
    <property type="entry name" value="Prolamin_like"/>
    <property type="match status" value="1"/>
</dbReference>
<dbReference type="EMBL" id="CM017644">
    <property type="protein sequence ID" value="TYJ19725.1"/>
    <property type="molecule type" value="Genomic_DNA"/>
</dbReference>
<evidence type="ECO:0000313" key="3">
    <source>
        <dbReference type="EMBL" id="TYJ19725.1"/>
    </source>
</evidence>
<keyword evidence="1" id="KW-0732">Signal</keyword>
<dbReference type="PANTHER" id="PTHR31181:SF51">
    <property type="entry name" value="EGG CELL-SECRETED PROTEIN 1.4"/>
    <property type="match status" value="1"/>
</dbReference>
<dbReference type="GO" id="GO:0009567">
    <property type="term" value="P:double fertilization forming a zygote and endosperm"/>
    <property type="evidence" value="ECO:0007669"/>
    <property type="project" value="TreeGrafter"/>
</dbReference>
<dbReference type="GO" id="GO:0005576">
    <property type="term" value="C:extracellular region"/>
    <property type="evidence" value="ECO:0007669"/>
    <property type="project" value="TreeGrafter"/>
</dbReference>
<dbReference type="GO" id="GO:0080155">
    <property type="term" value="P:regulation of double fertilization forming a zygote and endosperm"/>
    <property type="evidence" value="ECO:0007669"/>
    <property type="project" value="TreeGrafter"/>
</dbReference>
<evidence type="ECO:0000313" key="4">
    <source>
        <dbReference type="Proteomes" id="UP000323597"/>
    </source>
</evidence>
<feature type="domain" description="Prolamin-like" evidence="2">
    <location>
        <begin position="48"/>
        <end position="110"/>
    </location>
</feature>
<evidence type="ECO:0000259" key="2">
    <source>
        <dbReference type="Pfam" id="PF05617"/>
    </source>
</evidence>
<dbReference type="AlphaFoldDB" id="A0A5D2Y0E3"/>
<evidence type="ECO:0000256" key="1">
    <source>
        <dbReference type="ARBA" id="ARBA00022729"/>
    </source>
</evidence>
<dbReference type="Proteomes" id="UP000323597">
    <property type="component" value="Chromosome A09"/>
</dbReference>
<gene>
    <name evidence="3" type="ORF">E1A91_A09G211300v1</name>
</gene>
<dbReference type="GO" id="GO:2000008">
    <property type="term" value="P:regulation of protein localization to cell surface"/>
    <property type="evidence" value="ECO:0007669"/>
    <property type="project" value="TreeGrafter"/>
</dbReference>
<dbReference type="InterPro" id="IPR008502">
    <property type="entry name" value="Prolamin-like"/>
</dbReference>